<dbReference type="InterPro" id="IPR002220">
    <property type="entry name" value="DapA-like"/>
</dbReference>
<dbReference type="Gene3D" id="3.20.20.70">
    <property type="entry name" value="Aldolase class I"/>
    <property type="match status" value="1"/>
</dbReference>
<dbReference type="PIRSF" id="PIRSF001365">
    <property type="entry name" value="DHDPS"/>
    <property type="match status" value="1"/>
</dbReference>
<evidence type="ECO:0000256" key="2">
    <source>
        <dbReference type="ARBA" id="ARBA00023239"/>
    </source>
</evidence>
<dbReference type="AlphaFoldDB" id="A0A7W7ZD25"/>
<dbReference type="PANTHER" id="PTHR12128:SF66">
    <property type="entry name" value="4-HYDROXY-2-OXOGLUTARATE ALDOLASE, MITOCHONDRIAL"/>
    <property type="match status" value="1"/>
</dbReference>
<dbReference type="RefSeq" id="WP_184216686.1">
    <property type="nucleotide sequence ID" value="NZ_JACHIP010000003.1"/>
</dbReference>
<accession>A0A7W7ZD25</accession>
<keyword evidence="2 3" id="KW-0456">Lyase</keyword>
<gene>
    <name evidence="5" type="ORF">HDF16_002351</name>
</gene>
<dbReference type="SUPFAM" id="SSF51569">
    <property type="entry name" value="Aldolase"/>
    <property type="match status" value="2"/>
</dbReference>
<sequence>MLLEGLFLPLTTPFLPNGRLNLPKLRENVARYSKTPAAGLVALSHIGQPCLLSDAETEDTLRCVAEAAVAEKVLIAGVARDSVVHTLEMIEFAAKCGYDAAMVPLPSMLRGSDRGLEVKAYFEAVADSAALPVILDSRAGDSAIAADPAIDLARHRNILAITDVTASADWVKQMREGTAEVCHEVTVTSVFAAVTGRMIAKHKPASGTLVSAEALSGGTALAVAPAPFSTLKTRSKTVGFQILCGSTLGILDALAAGAAGGMPPLSASAPQACYEVFAAWKDGDPALAAEKQHRLQSAAEVVEEGLGVAGIKYGSDLNGYFGGRPRLPSLPLSSTERERVEVAMAGLRN</sequence>
<dbReference type="GO" id="GO:0008840">
    <property type="term" value="F:4-hydroxy-tetrahydrodipicolinate synthase activity"/>
    <property type="evidence" value="ECO:0007669"/>
    <property type="project" value="TreeGrafter"/>
</dbReference>
<dbReference type="Proteomes" id="UP000540989">
    <property type="component" value="Unassembled WGS sequence"/>
</dbReference>
<dbReference type="SMART" id="SM01130">
    <property type="entry name" value="DHDPS"/>
    <property type="match status" value="1"/>
</dbReference>
<keyword evidence="6" id="KW-1185">Reference proteome</keyword>
<comment type="similarity">
    <text evidence="1 3">Belongs to the DapA family.</text>
</comment>
<dbReference type="Pfam" id="PF00701">
    <property type="entry name" value="DHDPS"/>
    <property type="match status" value="2"/>
</dbReference>
<feature type="binding site" evidence="4">
    <location>
        <position position="262"/>
    </location>
    <ligand>
        <name>pyruvate</name>
        <dbReference type="ChEBI" id="CHEBI:15361"/>
    </ligand>
</feature>
<evidence type="ECO:0000256" key="3">
    <source>
        <dbReference type="PIRNR" id="PIRNR001365"/>
    </source>
</evidence>
<evidence type="ECO:0000313" key="6">
    <source>
        <dbReference type="Proteomes" id="UP000540989"/>
    </source>
</evidence>
<protein>
    <submittedName>
        <fullName evidence="5">Dihydrodipicolinate synthase/N-acetylneuraminate lyase</fullName>
    </submittedName>
</protein>
<dbReference type="CDD" id="cd00408">
    <property type="entry name" value="DHDPS-like"/>
    <property type="match status" value="1"/>
</dbReference>
<dbReference type="EMBL" id="JACHIP010000003">
    <property type="protein sequence ID" value="MBB5057645.1"/>
    <property type="molecule type" value="Genomic_DNA"/>
</dbReference>
<dbReference type="InterPro" id="IPR013785">
    <property type="entry name" value="Aldolase_TIM"/>
</dbReference>
<comment type="caution">
    <text evidence="5">The sequence shown here is derived from an EMBL/GenBank/DDBJ whole genome shotgun (WGS) entry which is preliminary data.</text>
</comment>
<name>A0A7W7ZD25_9BACT</name>
<dbReference type="PANTHER" id="PTHR12128">
    <property type="entry name" value="DIHYDRODIPICOLINATE SYNTHASE"/>
    <property type="match status" value="1"/>
</dbReference>
<organism evidence="5 6">
    <name type="scientific">Granulicella aggregans</name>
    <dbReference type="NCBI Taxonomy" id="474949"/>
    <lineage>
        <taxon>Bacteria</taxon>
        <taxon>Pseudomonadati</taxon>
        <taxon>Acidobacteriota</taxon>
        <taxon>Terriglobia</taxon>
        <taxon>Terriglobales</taxon>
        <taxon>Acidobacteriaceae</taxon>
        <taxon>Granulicella</taxon>
    </lineage>
</organism>
<evidence type="ECO:0000256" key="4">
    <source>
        <dbReference type="PIRSR" id="PIRSR001365-2"/>
    </source>
</evidence>
<evidence type="ECO:0000256" key="1">
    <source>
        <dbReference type="ARBA" id="ARBA00007592"/>
    </source>
</evidence>
<reference evidence="5 6" key="1">
    <citation type="submission" date="2020-08" db="EMBL/GenBank/DDBJ databases">
        <title>Genomic Encyclopedia of Type Strains, Phase IV (KMG-V): Genome sequencing to study the core and pangenomes of soil and plant-associated prokaryotes.</title>
        <authorList>
            <person name="Whitman W."/>
        </authorList>
    </citation>
    <scope>NUCLEOTIDE SEQUENCE [LARGE SCALE GENOMIC DNA]</scope>
    <source>
        <strain evidence="5 6">M8UP14</strain>
    </source>
</reference>
<proteinExistence type="inferred from homology"/>
<evidence type="ECO:0000313" key="5">
    <source>
        <dbReference type="EMBL" id="MBB5057645.1"/>
    </source>
</evidence>